<dbReference type="Proteomes" id="UP001209854">
    <property type="component" value="Unassembled WGS sequence"/>
</dbReference>
<gene>
    <name evidence="1" type="ORF">NX722_10995</name>
</gene>
<proteinExistence type="predicted"/>
<dbReference type="InterPro" id="IPR043519">
    <property type="entry name" value="NT_sf"/>
</dbReference>
<reference evidence="1 2" key="1">
    <citation type="submission" date="2022-10" db="EMBL/GenBank/DDBJ databases">
        <title>High-quality genome sequences of two octocoral-associated bacteria, Endozoicomonas euniceicola EF212 and Endozoicomonas gorgoniicola PS125.</title>
        <authorList>
            <person name="Chiou Y.-J."/>
            <person name="Chen Y.-H."/>
        </authorList>
    </citation>
    <scope>NUCLEOTIDE SEQUENCE [LARGE SCALE GENOMIC DNA]</scope>
    <source>
        <strain evidence="1 2">PS125</strain>
    </source>
</reference>
<name>A0ABT3MVM4_9GAMM</name>
<dbReference type="Gene3D" id="3.30.460.10">
    <property type="entry name" value="Beta Polymerase, domain 2"/>
    <property type="match status" value="1"/>
</dbReference>
<organism evidence="1 2">
    <name type="scientific">Endozoicomonas gorgoniicola</name>
    <dbReference type="NCBI Taxonomy" id="1234144"/>
    <lineage>
        <taxon>Bacteria</taxon>
        <taxon>Pseudomonadati</taxon>
        <taxon>Pseudomonadota</taxon>
        <taxon>Gammaproteobacteria</taxon>
        <taxon>Oceanospirillales</taxon>
        <taxon>Endozoicomonadaceae</taxon>
        <taxon>Endozoicomonas</taxon>
    </lineage>
</organism>
<evidence type="ECO:0000313" key="1">
    <source>
        <dbReference type="EMBL" id="MCW7553153.1"/>
    </source>
</evidence>
<accession>A0ABT3MVM4</accession>
<sequence>MRLTLIQVNVIKQCLTTCFGANTEIWLFGSRVDSEKRGGDIDLYLETDLQEPETLVDCRLKALAAIKTKLGDQKIDLVIHRRGQPREPIHVEALSTGILL</sequence>
<dbReference type="CDD" id="cd05403">
    <property type="entry name" value="NT_KNTase_like"/>
    <property type="match status" value="1"/>
</dbReference>
<keyword evidence="2" id="KW-1185">Reference proteome</keyword>
<protein>
    <submittedName>
        <fullName evidence="1">Nucleotidyltransferase domain-containing protein</fullName>
    </submittedName>
</protein>
<dbReference type="EMBL" id="JAPFCC010000001">
    <property type="protein sequence ID" value="MCW7553153.1"/>
    <property type="molecule type" value="Genomic_DNA"/>
</dbReference>
<evidence type="ECO:0000313" key="2">
    <source>
        <dbReference type="Proteomes" id="UP001209854"/>
    </source>
</evidence>
<comment type="caution">
    <text evidence="1">The sequence shown here is derived from an EMBL/GenBank/DDBJ whole genome shotgun (WGS) entry which is preliminary data.</text>
</comment>
<dbReference type="SUPFAM" id="SSF81301">
    <property type="entry name" value="Nucleotidyltransferase"/>
    <property type="match status" value="1"/>
</dbReference>
<dbReference type="RefSeq" id="WP_262568013.1">
    <property type="nucleotide sequence ID" value="NZ_JAPFCC010000001.1"/>
</dbReference>